<dbReference type="PATRIC" id="fig|1331206.3.peg.3483"/>
<keyword evidence="4" id="KW-0804">Transcription</keyword>
<dbReference type="SUPFAM" id="SSF46785">
    <property type="entry name" value="Winged helix' DNA-binding domain"/>
    <property type="match status" value="1"/>
</dbReference>
<dbReference type="Gene3D" id="3.40.190.10">
    <property type="entry name" value="Periplasmic binding protein-like II"/>
    <property type="match status" value="2"/>
</dbReference>
<keyword evidence="2" id="KW-0805">Transcription regulation</keyword>
<evidence type="ECO:0000313" key="7">
    <source>
        <dbReference type="Proteomes" id="UP000026682"/>
    </source>
</evidence>
<evidence type="ECO:0000256" key="4">
    <source>
        <dbReference type="ARBA" id="ARBA00023163"/>
    </source>
</evidence>
<dbReference type="Pfam" id="PF03466">
    <property type="entry name" value="LysR_substrate"/>
    <property type="match status" value="1"/>
</dbReference>
<accession>A0A158M0P4</accession>
<reference evidence="6 7" key="1">
    <citation type="submission" date="2014-03" db="EMBL/GenBank/DDBJ databases">
        <title>Genome sequence of Bordetella holmseii.</title>
        <authorList>
            <person name="Harvill E."/>
            <person name="Goodfield L.L."/>
            <person name="Ivanov Y."/>
            <person name="Meyer J.A."/>
            <person name="Newth C."/>
            <person name="Cassiday P."/>
            <person name="Tondella M.L."/>
            <person name="Liao P."/>
            <person name="Zimmerman J."/>
            <person name="Meert K."/>
            <person name="Wessel D."/>
            <person name="Berger J."/>
            <person name="Dean J.M."/>
            <person name="Holubkov R."/>
            <person name="Burr J."/>
            <person name="Liu T."/>
            <person name="Brinkac L.M."/>
            <person name="Sanka R."/>
            <person name="Kim M."/>
            <person name="Losada L."/>
        </authorList>
    </citation>
    <scope>NUCLEOTIDE SEQUENCE [LARGE SCALE GENOMIC DNA]</scope>
    <source>
        <strain evidence="6 7">CDC-H585-BH</strain>
    </source>
</reference>
<sequence>MELRHLRYFVVTAQTQHFTRAAELLGMAQPPLSQQIRELEREIGTPLFDRVGRGVVLSEAGRAFLPCAQHILARVAEAGDIARRAARGEVGVLRLGFTESASFNDTVTGAIGAYQQAHPDVELRLEESQSESLVQSLAAGDLNAAFVRPPFALSGAIDYLPLEEESLIAALPSGHALAGRTRIALADLRDDRFIDYSRKSGYGLSADIIAACRRQGFNPAIRQRAPQLSSAVNLVAAGLGVVIVPASMRHMRARGIHYLPLELDWPRAVLGLAVRRGERAAVVNNLLRLLDIPAK</sequence>
<keyword evidence="3" id="KW-0238">DNA-binding</keyword>
<dbReference type="GO" id="GO:0003700">
    <property type="term" value="F:DNA-binding transcription factor activity"/>
    <property type="evidence" value="ECO:0007669"/>
    <property type="project" value="InterPro"/>
</dbReference>
<organism evidence="6 7">
    <name type="scientific">Bordetella holmesii CDC-H585-BH</name>
    <dbReference type="NCBI Taxonomy" id="1331206"/>
    <lineage>
        <taxon>Bacteria</taxon>
        <taxon>Pseudomonadati</taxon>
        <taxon>Pseudomonadota</taxon>
        <taxon>Betaproteobacteria</taxon>
        <taxon>Burkholderiales</taxon>
        <taxon>Alcaligenaceae</taxon>
        <taxon>Bordetella</taxon>
    </lineage>
</organism>
<dbReference type="FunFam" id="1.10.10.10:FF:000001">
    <property type="entry name" value="LysR family transcriptional regulator"/>
    <property type="match status" value="1"/>
</dbReference>
<evidence type="ECO:0000256" key="1">
    <source>
        <dbReference type="ARBA" id="ARBA00009437"/>
    </source>
</evidence>
<dbReference type="GO" id="GO:0032993">
    <property type="term" value="C:protein-DNA complex"/>
    <property type="evidence" value="ECO:0007669"/>
    <property type="project" value="TreeGrafter"/>
</dbReference>
<dbReference type="GO" id="GO:0003677">
    <property type="term" value="F:DNA binding"/>
    <property type="evidence" value="ECO:0007669"/>
    <property type="project" value="UniProtKB-KW"/>
</dbReference>
<dbReference type="InterPro" id="IPR005119">
    <property type="entry name" value="LysR_subst-bd"/>
</dbReference>
<dbReference type="InterPro" id="IPR037410">
    <property type="entry name" value="BudR_PBP2"/>
</dbReference>
<dbReference type="InterPro" id="IPR000847">
    <property type="entry name" value="LysR_HTH_N"/>
</dbReference>
<dbReference type="PRINTS" id="PR00039">
    <property type="entry name" value="HTHLYSR"/>
</dbReference>
<evidence type="ECO:0000256" key="3">
    <source>
        <dbReference type="ARBA" id="ARBA00023125"/>
    </source>
</evidence>
<name>A0A158M0P4_9BORD</name>
<dbReference type="RefSeq" id="WP_005016145.1">
    <property type="nucleotide sequence ID" value="NZ_JFZZ01000143.1"/>
</dbReference>
<dbReference type="CDD" id="cd08451">
    <property type="entry name" value="PBP2_BudR"/>
    <property type="match status" value="1"/>
</dbReference>
<dbReference type="EMBL" id="JFZZ01000143">
    <property type="protein sequence ID" value="KAK86994.1"/>
    <property type="molecule type" value="Genomic_DNA"/>
</dbReference>
<comment type="similarity">
    <text evidence="1">Belongs to the LysR transcriptional regulatory family.</text>
</comment>
<evidence type="ECO:0000259" key="5">
    <source>
        <dbReference type="PROSITE" id="PS50931"/>
    </source>
</evidence>
<dbReference type="Proteomes" id="UP000026682">
    <property type="component" value="Unassembled WGS sequence"/>
</dbReference>
<dbReference type="InterPro" id="IPR036390">
    <property type="entry name" value="WH_DNA-bd_sf"/>
</dbReference>
<proteinExistence type="inferred from homology"/>
<dbReference type="STRING" id="35814.BBB42_15545"/>
<dbReference type="PROSITE" id="PS50931">
    <property type="entry name" value="HTH_LYSR"/>
    <property type="match status" value="1"/>
</dbReference>
<dbReference type="Pfam" id="PF00126">
    <property type="entry name" value="HTH_1"/>
    <property type="match status" value="1"/>
</dbReference>
<gene>
    <name evidence="6" type="ORF">L497_2518</name>
</gene>
<dbReference type="PANTHER" id="PTHR30346:SF30">
    <property type="entry name" value="SMALL NEUTRAL PROTEASE REGULATORY PROTEIN"/>
    <property type="match status" value="1"/>
</dbReference>
<dbReference type="PANTHER" id="PTHR30346">
    <property type="entry name" value="TRANSCRIPTIONAL DUAL REGULATOR HCAR-RELATED"/>
    <property type="match status" value="1"/>
</dbReference>
<comment type="caution">
    <text evidence="6">The sequence shown here is derived from an EMBL/GenBank/DDBJ whole genome shotgun (WGS) entry which is preliminary data.</text>
</comment>
<dbReference type="Gene3D" id="1.10.10.10">
    <property type="entry name" value="Winged helix-like DNA-binding domain superfamily/Winged helix DNA-binding domain"/>
    <property type="match status" value="1"/>
</dbReference>
<feature type="domain" description="HTH lysR-type" evidence="5">
    <location>
        <begin position="1"/>
        <end position="58"/>
    </location>
</feature>
<dbReference type="SUPFAM" id="SSF53850">
    <property type="entry name" value="Periplasmic binding protein-like II"/>
    <property type="match status" value="1"/>
</dbReference>
<evidence type="ECO:0000313" key="6">
    <source>
        <dbReference type="EMBL" id="KAK86994.1"/>
    </source>
</evidence>
<protein>
    <submittedName>
        <fullName evidence="6">LysR substrate-binding domain protein</fullName>
    </submittedName>
</protein>
<dbReference type="AlphaFoldDB" id="A0A158M0P4"/>
<dbReference type="GeneID" id="93118757"/>
<dbReference type="InterPro" id="IPR036388">
    <property type="entry name" value="WH-like_DNA-bd_sf"/>
</dbReference>
<evidence type="ECO:0000256" key="2">
    <source>
        <dbReference type="ARBA" id="ARBA00023015"/>
    </source>
</evidence>